<dbReference type="RefSeq" id="WP_000013905.1">
    <property type="nucleotide sequence ID" value="NZ_BFXS01000149.1"/>
</dbReference>
<accession>A0A1C7CHM5</accession>
<organism evidence="2 5">
    <name type="scientific">Escherichia coli</name>
    <dbReference type="NCBI Taxonomy" id="562"/>
    <lineage>
        <taxon>Bacteria</taxon>
        <taxon>Pseudomonadati</taxon>
        <taxon>Pseudomonadota</taxon>
        <taxon>Gammaproteobacteria</taxon>
        <taxon>Enterobacterales</taxon>
        <taxon>Enterobacteriaceae</taxon>
        <taxon>Escherichia</taxon>
    </lineage>
</organism>
<reference evidence="2 5" key="3">
    <citation type="submission" date="2019-11" db="EMBL/GenBank/DDBJ databases">
        <authorList>
            <consortium name="GenomeTrakr network: Whole genome sequencing for foodborne pathogen traceback"/>
        </authorList>
    </citation>
    <scope>NUCLEOTIDE SEQUENCE [LARGE SCALE GENOMIC DNA]</scope>
    <source>
        <strain evidence="2 5">PSU-2072</strain>
    </source>
</reference>
<comment type="caution">
    <text evidence="2">The sequence shown here is derived from an EMBL/GenBank/DDBJ whole genome shotgun (WGS) entry which is preliminary data.</text>
</comment>
<name>A0A1C7CHM5_ECOLX</name>
<reference evidence="3 4" key="1">
    <citation type="journal article" date="2015" name="Genome Announc.">
        <title>Draft Genome Sequences of Human-Pathogenic Escherichia coli O26:H11 Strains Carrying the stx2 Gene Only and Circulating in France.</title>
        <authorList>
            <person name="Delannoy S."/>
            <person name="Mariani-Kurkdjian P."/>
            <person name="Bonacorsi S."/>
            <person name="Liguori S."/>
            <person name="Ison S.A."/>
            <person name="Fach P."/>
        </authorList>
    </citation>
    <scope>NUCLEOTIDE SEQUENCE [LARGE SCALE GENOMIC DNA]</scope>
    <source>
        <strain evidence="3 4">34870</strain>
    </source>
</reference>
<evidence type="ECO:0000256" key="1">
    <source>
        <dbReference type="SAM" id="Phobius"/>
    </source>
</evidence>
<keyword evidence="1" id="KW-0812">Transmembrane</keyword>
<dbReference type="AlphaFoldDB" id="A0A1C7CHM5"/>
<sequence length="172" mass="20010">MANSSIQVCTWSADFWCKFFSLFKDENQYVTWFLVLVGWGITAYIAYLQTTKSRGDAIKDAHNEWIGEFRQKLELLEDFALEFWAEDNNKEPTLALAKMSREVKSLTTIAKEIERAGGEKYKAKLFKELRQAMTYDSDVHNRPLRPDCMQIVRIRETCASLRSAYGRKSLTE</sequence>
<gene>
    <name evidence="3" type="ORF">ABE91_030275</name>
    <name evidence="2" type="ORF">GNW61_25115</name>
</gene>
<feature type="transmembrane region" description="Helical" evidence="1">
    <location>
        <begin position="29"/>
        <end position="48"/>
    </location>
</feature>
<evidence type="ECO:0000313" key="4">
    <source>
        <dbReference type="Proteomes" id="UP000036331"/>
    </source>
</evidence>
<protein>
    <submittedName>
        <fullName evidence="2">Uncharacterized protein</fullName>
    </submittedName>
</protein>
<evidence type="ECO:0000313" key="3">
    <source>
        <dbReference type="EMBL" id="PBN66946.1"/>
    </source>
</evidence>
<keyword evidence="1" id="KW-0472">Membrane</keyword>
<evidence type="ECO:0000313" key="5">
    <source>
        <dbReference type="Proteomes" id="UP000530628"/>
    </source>
</evidence>
<evidence type="ECO:0000313" key="2">
    <source>
        <dbReference type="EMBL" id="EFH6651971.1"/>
    </source>
</evidence>
<reference evidence="3" key="2">
    <citation type="submission" date="2017-03" db="EMBL/GenBank/DDBJ databases">
        <title>The mobilome is the main driver of stx2-positive O26:H11 Escherichia coli strains evolution.</title>
        <authorList>
            <person name="Delannoy S."/>
            <person name="Mariani-Kurkdjian P."/>
            <person name="Webb H.E."/>
            <person name="Bonacorsi S."/>
            <person name="Fach P."/>
        </authorList>
    </citation>
    <scope>NUCLEOTIDE SEQUENCE</scope>
    <source>
        <strain evidence="3">34870</strain>
    </source>
</reference>
<accession>A0A236MIX4</accession>
<proteinExistence type="predicted"/>
<keyword evidence="1" id="KW-1133">Transmembrane helix</keyword>
<dbReference type="EMBL" id="AASWOY010000114">
    <property type="protein sequence ID" value="EFH6651971.1"/>
    <property type="molecule type" value="Genomic_DNA"/>
</dbReference>
<dbReference type="Proteomes" id="UP000036331">
    <property type="component" value="Unassembled WGS sequence"/>
</dbReference>
<dbReference type="Proteomes" id="UP000530628">
    <property type="component" value="Unassembled WGS sequence"/>
</dbReference>
<dbReference type="EMBL" id="LDXE02000012">
    <property type="protein sequence ID" value="PBN66946.1"/>
    <property type="molecule type" value="Genomic_DNA"/>
</dbReference>